<dbReference type="EMBL" id="KV417684">
    <property type="protein sequence ID" value="KZP10203.1"/>
    <property type="molecule type" value="Genomic_DNA"/>
</dbReference>
<gene>
    <name evidence="1" type="ORF">FIBSPDRAFT_1051444</name>
</gene>
<sequence length="114" mass="12080">MHHRYCKPPSVRATVTVARLVPRAPHLDIRVRGCGCTSGSDVFGNGLFSIIDLAGTHSPSRSLITSQCSTRSVCPRGTPGEATVYSLPASGPGNPLPLPIQCSRRCIFGLLHDA</sequence>
<protein>
    <submittedName>
        <fullName evidence="1">Uncharacterized protein</fullName>
    </submittedName>
</protein>
<accession>A0A165Z3Z3</accession>
<name>A0A165Z3Z3_9AGAM</name>
<proteinExistence type="predicted"/>
<keyword evidence="2" id="KW-1185">Reference proteome</keyword>
<evidence type="ECO:0000313" key="1">
    <source>
        <dbReference type="EMBL" id="KZP10203.1"/>
    </source>
</evidence>
<reference evidence="1 2" key="1">
    <citation type="journal article" date="2016" name="Mol. Biol. Evol.">
        <title>Comparative Genomics of Early-Diverging Mushroom-Forming Fungi Provides Insights into the Origins of Lignocellulose Decay Capabilities.</title>
        <authorList>
            <person name="Nagy L.G."/>
            <person name="Riley R."/>
            <person name="Tritt A."/>
            <person name="Adam C."/>
            <person name="Daum C."/>
            <person name="Floudas D."/>
            <person name="Sun H."/>
            <person name="Yadav J.S."/>
            <person name="Pangilinan J."/>
            <person name="Larsson K.H."/>
            <person name="Matsuura K."/>
            <person name="Barry K."/>
            <person name="Labutti K."/>
            <person name="Kuo R."/>
            <person name="Ohm R.A."/>
            <person name="Bhattacharya S.S."/>
            <person name="Shirouzu T."/>
            <person name="Yoshinaga Y."/>
            <person name="Martin F.M."/>
            <person name="Grigoriev I.V."/>
            <person name="Hibbett D.S."/>
        </authorList>
    </citation>
    <scope>NUCLEOTIDE SEQUENCE [LARGE SCALE GENOMIC DNA]</scope>
    <source>
        <strain evidence="1 2">CBS 109695</strain>
    </source>
</reference>
<evidence type="ECO:0000313" key="2">
    <source>
        <dbReference type="Proteomes" id="UP000076532"/>
    </source>
</evidence>
<dbReference type="Proteomes" id="UP000076532">
    <property type="component" value="Unassembled WGS sequence"/>
</dbReference>
<dbReference type="AlphaFoldDB" id="A0A165Z3Z3"/>
<organism evidence="1 2">
    <name type="scientific">Athelia psychrophila</name>
    <dbReference type="NCBI Taxonomy" id="1759441"/>
    <lineage>
        <taxon>Eukaryota</taxon>
        <taxon>Fungi</taxon>
        <taxon>Dikarya</taxon>
        <taxon>Basidiomycota</taxon>
        <taxon>Agaricomycotina</taxon>
        <taxon>Agaricomycetes</taxon>
        <taxon>Agaricomycetidae</taxon>
        <taxon>Atheliales</taxon>
        <taxon>Atheliaceae</taxon>
        <taxon>Athelia</taxon>
    </lineage>
</organism>